<keyword evidence="5" id="KW-0175">Coiled coil</keyword>
<keyword evidence="6 7" id="KW-0505">Motor protein</keyword>
<accession>A0AAV0UPD4</accession>
<evidence type="ECO:0000256" key="4">
    <source>
        <dbReference type="ARBA" id="ARBA00022840"/>
    </source>
</evidence>
<dbReference type="Gene3D" id="3.40.850.10">
    <property type="entry name" value="Kinesin motor domain"/>
    <property type="match status" value="1"/>
</dbReference>
<feature type="compositionally biased region" description="Basic and acidic residues" evidence="8">
    <location>
        <begin position="89"/>
        <end position="118"/>
    </location>
</feature>
<dbReference type="Proteomes" id="UP001162031">
    <property type="component" value="Unassembled WGS sequence"/>
</dbReference>
<dbReference type="PROSITE" id="PS50067">
    <property type="entry name" value="KINESIN_MOTOR_2"/>
    <property type="match status" value="1"/>
</dbReference>
<dbReference type="InterPro" id="IPR027640">
    <property type="entry name" value="Kinesin-like_fam"/>
</dbReference>
<dbReference type="InterPro" id="IPR019821">
    <property type="entry name" value="Kinesin_motor_CS"/>
</dbReference>
<keyword evidence="2" id="KW-0963">Cytoplasm</keyword>
<dbReference type="PROSITE" id="PS00411">
    <property type="entry name" value="KINESIN_MOTOR_1"/>
    <property type="match status" value="1"/>
</dbReference>
<dbReference type="SMART" id="SM00129">
    <property type="entry name" value="KISc"/>
    <property type="match status" value="1"/>
</dbReference>
<evidence type="ECO:0000313" key="11">
    <source>
        <dbReference type="Proteomes" id="UP001162031"/>
    </source>
</evidence>
<dbReference type="GO" id="GO:0005874">
    <property type="term" value="C:microtubule"/>
    <property type="evidence" value="ECO:0007669"/>
    <property type="project" value="UniProtKB-KW"/>
</dbReference>
<name>A0AAV0UPD4_HYABA</name>
<sequence length="699" mass="78722">MARADCERYDSAHVDTSSSSRVLDAGSVVRKISFNGVVMDEHELEGLEEEEDPKRIGTDPKDAITDPNDAGTDPKDAGTDPNDAGTDLNDAKTDPKDAKTDPKDAGTARKEAQNEEVKAQTVKDTNDQVQIVIRLRPLDSGSADTESECFRVLSDVTLLVQPPKTSQSYRSTGTATSFHFSRIFQSETQQTELFEATTRPVLEAAFEGKSGLVFAYGVTNSGKTYTISGSAEAPGVLPQSLEFVMQKLSNCRNSTAQPVKKVTVTYLEIYNENVYDLLTPARQKRRALRVQDCEGKTQVRGAVEKRIETLEEGMNMLEMGRRHKQMAETNCNSDSSRSHCVFTLHFYYHTMRSASNLLSKVSIVDLAGSERGSKSGASGRRMQEASKINGSLMNLMRCLETLRWNRQHPPSLQKMVPFRESKLARLFQESLVGSDQGPLVMIVAVNPSCHEFDETLRTLKYSAVARELVRTRTSLPRKAAPATTFYDLDGRLKKRRRQLAEKATLQASDLTGERFVIEATTGVTSSPVKARIEHRKSDSGLRQRRPVKCNDVMPKTVDVGTSPIESRKEVMQGDLYTANLEMENEELRGQLAQVRAGEMEMEVRIRAEVVDEMREQLQQIRAQYQIAQTQQRDNLPSARKRRERQHAEECERLRSHVQELREKVRECEDEIQRIHKRHQAELDKLQPTFVPIPVEDENL</sequence>
<dbReference type="PANTHER" id="PTHR47969:SF15">
    <property type="entry name" value="CHROMOSOME-ASSOCIATED KINESIN KIF4A-RELATED"/>
    <property type="match status" value="1"/>
</dbReference>
<dbReference type="Pfam" id="PF00225">
    <property type="entry name" value="Kinesin"/>
    <property type="match status" value="1"/>
</dbReference>
<evidence type="ECO:0000256" key="6">
    <source>
        <dbReference type="PROSITE-ProRule" id="PRU00283"/>
    </source>
</evidence>
<keyword evidence="7" id="KW-0493">Microtubule</keyword>
<evidence type="ECO:0000256" key="2">
    <source>
        <dbReference type="ARBA" id="ARBA00022490"/>
    </source>
</evidence>
<dbReference type="GO" id="GO:0005524">
    <property type="term" value="F:ATP binding"/>
    <property type="evidence" value="ECO:0007669"/>
    <property type="project" value="UniProtKB-UniRule"/>
</dbReference>
<feature type="region of interest" description="Disordered" evidence="8">
    <location>
        <begin position="628"/>
        <end position="647"/>
    </location>
</feature>
<keyword evidence="3 6" id="KW-0547">Nucleotide-binding</keyword>
<reference evidence="10" key="1">
    <citation type="submission" date="2022-12" db="EMBL/GenBank/DDBJ databases">
        <authorList>
            <person name="Webb A."/>
        </authorList>
    </citation>
    <scope>NUCLEOTIDE SEQUENCE</scope>
    <source>
        <strain evidence="10">Hp1</strain>
    </source>
</reference>
<dbReference type="GO" id="GO:0008017">
    <property type="term" value="F:microtubule binding"/>
    <property type="evidence" value="ECO:0007669"/>
    <property type="project" value="InterPro"/>
</dbReference>
<protein>
    <recommendedName>
        <fullName evidence="7">Kinesin-like protein</fullName>
    </recommendedName>
</protein>
<dbReference type="PRINTS" id="PR00380">
    <property type="entry name" value="KINESINHEAVY"/>
</dbReference>
<evidence type="ECO:0000256" key="3">
    <source>
        <dbReference type="ARBA" id="ARBA00022741"/>
    </source>
</evidence>
<keyword evidence="4 6" id="KW-0067">ATP-binding</keyword>
<evidence type="ECO:0000256" key="1">
    <source>
        <dbReference type="ARBA" id="ARBA00004496"/>
    </source>
</evidence>
<dbReference type="InterPro" id="IPR001752">
    <property type="entry name" value="Kinesin_motor_dom"/>
</dbReference>
<dbReference type="InterPro" id="IPR027417">
    <property type="entry name" value="P-loop_NTPase"/>
</dbReference>
<evidence type="ECO:0000259" key="9">
    <source>
        <dbReference type="PROSITE" id="PS50067"/>
    </source>
</evidence>
<keyword evidence="11" id="KW-1185">Reference proteome</keyword>
<dbReference type="EMBL" id="CANTFL010001350">
    <property type="protein sequence ID" value="CAI5737808.1"/>
    <property type="molecule type" value="Genomic_DNA"/>
</dbReference>
<dbReference type="SUPFAM" id="SSF52540">
    <property type="entry name" value="P-loop containing nucleoside triphosphate hydrolases"/>
    <property type="match status" value="1"/>
</dbReference>
<feature type="domain" description="Kinesin motor" evidence="9">
    <location>
        <begin position="128"/>
        <end position="468"/>
    </location>
</feature>
<evidence type="ECO:0000313" key="10">
    <source>
        <dbReference type="EMBL" id="CAI5737808.1"/>
    </source>
</evidence>
<comment type="similarity">
    <text evidence="6 7">Belongs to the TRAFAC class myosin-kinesin ATPase superfamily. Kinesin family.</text>
</comment>
<feature type="region of interest" description="Disordered" evidence="8">
    <location>
        <begin position="1"/>
        <end position="122"/>
    </location>
</feature>
<evidence type="ECO:0000256" key="7">
    <source>
        <dbReference type="RuleBase" id="RU000394"/>
    </source>
</evidence>
<dbReference type="PANTHER" id="PTHR47969">
    <property type="entry name" value="CHROMOSOME-ASSOCIATED KINESIN KIF4A-RELATED"/>
    <property type="match status" value="1"/>
</dbReference>
<evidence type="ECO:0000256" key="5">
    <source>
        <dbReference type="ARBA" id="ARBA00023054"/>
    </source>
</evidence>
<dbReference type="InterPro" id="IPR036961">
    <property type="entry name" value="Kinesin_motor_dom_sf"/>
</dbReference>
<comment type="subcellular location">
    <subcellularLocation>
        <location evidence="1">Cytoplasm</location>
    </subcellularLocation>
</comment>
<dbReference type="GO" id="GO:0003777">
    <property type="term" value="F:microtubule motor activity"/>
    <property type="evidence" value="ECO:0007669"/>
    <property type="project" value="InterPro"/>
</dbReference>
<feature type="binding site" evidence="6">
    <location>
        <begin position="217"/>
        <end position="224"/>
    </location>
    <ligand>
        <name>ATP</name>
        <dbReference type="ChEBI" id="CHEBI:30616"/>
    </ligand>
</feature>
<feature type="compositionally biased region" description="Basic and acidic residues" evidence="8">
    <location>
        <begin position="1"/>
        <end position="13"/>
    </location>
</feature>
<dbReference type="GO" id="GO:0051231">
    <property type="term" value="P:spindle elongation"/>
    <property type="evidence" value="ECO:0007669"/>
    <property type="project" value="TreeGrafter"/>
</dbReference>
<proteinExistence type="inferred from homology"/>
<dbReference type="GO" id="GO:0005875">
    <property type="term" value="C:microtubule associated complex"/>
    <property type="evidence" value="ECO:0007669"/>
    <property type="project" value="TreeGrafter"/>
</dbReference>
<feature type="compositionally biased region" description="Basic and acidic residues" evidence="8">
    <location>
        <begin position="52"/>
        <end position="64"/>
    </location>
</feature>
<dbReference type="GO" id="GO:0007018">
    <property type="term" value="P:microtubule-based movement"/>
    <property type="evidence" value="ECO:0007669"/>
    <property type="project" value="InterPro"/>
</dbReference>
<dbReference type="GO" id="GO:0007052">
    <property type="term" value="P:mitotic spindle organization"/>
    <property type="evidence" value="ECO:0007669"/>
    <property type="project" value="TreeGrafter"/>
</dbReference>
<dbReference type="AlphaFoldDB" id="A0AAV0UPD4"/>
<gene>
    <name evidence="10" type="ORF">HBR001_LOCUS7279</name>
</gene>
<comment type="caution">
    <text evidence="10">The sequence shown here is derived from an EMBL/GenBank/DDBJ whole genome shotgun (WGS) entry which is preliminary data.</text>
</comment>
<evidence type="ECO:0000256" key="8">
    <source>
        <dbReference type="SAM" id="MobiDB-lite"/>
    </source>
</evidence>
<dbReference type="GO" id="GO:0005737">
    <property type="term" value="C:cytoplasm"/>
    <property type="evidence" value="ECO:0007669"/>
    <property type="project" value="UniProtKB-SubCell"/>
</dbReference>
<organism evidence="10 11">
    <name type="scientific">Hyaloperonospora brassicae</name>
    <name type="common">Brassica downy mildew</name>
    <name type="synonym">Peronospora brassicae</name>
    <dbReference type="NCBI Taxonomy" id="162125"/>
    <lineage>
        <taxon>Eukaryota</taxon>
        <taxon>Sar</taxon>
        <taxon>Stramenopiles</taxon>
        <taxon>Oomycota</taxon>
        <taxon>Peronosporomycetes</taxon>
        <taxon>Peronosporales</taxon>
        <taxon>Peronosporaceae</taxon>
        <taxon>Hyaloperonospora</taxon>
    </lineage>
</organism>